<sequence length="59" mass="6624">MLQPDRRKVQAAGRKGDSASRESALPRLLMCLGSETLPWSQSRRKTTARSVEQGQRVLQ</sequence>
<reference evidence="2 3" key="1">
    <citation type="submission" date="2016-05" db="EMBL/GenBank/DDBJ databases">
        <title>Comparative analysis of secretome profiles of manganese(II)-oxidizing ascomycete fungi.</title>
        <authorList>
            <consortium name="DOE Joint Genome Institute"/>
            <person name="Zeiner C.A."/>
            <person name="Purvine S.O."/>
            <person name="Zink E.M."/>
            <person name="Wu S."/>
            <person name="Pasa-Tolic L."/>
            <person name="Chaput D.L."/>
            <person name="Haridas S."/>
            <person name="Grigoriev I.V."/>
            <person name="Santelli C.M."/>
            <person name="Hansel C.M."/>
        </authorList>
    </citation>
    <scope>NUCLEOTIDE SEQUENCE [LARGE SCALE GENOMIC DNA]</scope>
    <source>
        <strain evidence="2 3">AP3s5-JAC2a</strain>
    </source>
</reference>
<accession>A0A177CLM6</accession>
<feature type="region of interest" description="Disordered" evidence="1">
    <location>
        <begin position="39"/>
        <end position="59"/>
    </location>
</feature>
<dbReference type="EMBL" id="KV441551">
    <property type="protein sequence ID" value="OAG07768.1"/>
    <property type="molecule type" value="Genomic_DNA"/>
</dbReference>
<evidence type="ECO:0000313" key="3">
    <source>
        <dbReference type="Proteomes" id="UP000077069"/>
    </source>
</evidence>
<evidence type="ECO:0000313" key="2">
    <source>
        <dbReference type="EMBL" id="OAG07768.1"/>
    </source>
</evidence>
<dbReference type="RefSeq" id="XP_018038133.1">
    <property type="nucleotide sequence ID" value="XM_018178355.1"/>
</dbReference>
<feature type="compositionally biased region" description="Basic and acidic residues" evidence="1">
    <location>
        <begin position="1"/>
        <end position="20"/>
    </location>
</feature>
<feature type="compositionally biased region" description="Polar residues" evidence="1">
    <location>
        <begin position="48"/>
        <end position="59"/>
    </location>
</feature>
<organism evidence="2 3">
    <name type="scientific">Paraphaeosphaeria sporulosa</name>
    <dbReference type="NCBI Taxonomy" id="1460663"/>
    <lineage>
        <taxon>Eukaryota</taxon>
        <taxon>Fungi</taxon>
        <taxon>Dikarya</taxon>
        <taxon>Ascomycota</taxon>
        <taxon>Pezizomycotina</taxon>
        <taxon>Dothideomycetes</taxon>
        <taxon>Pleosporomycetidae</taxon>
        <taxon>Pleosporales</taxon>
        <taxon>Massarineae</taxon>
        <taxon>Didymosphaeriaceae</taxon>
        <taxon>Paraphaeosphaeria</taxon>
    </lineage>
</organism>
<gene>
    <name evidence="2" type="ORF">CC84DRAFT_1163878</name>
</gene>
<feature type="region of interest" description="Disordered" evidence="1">
    <location>
        <begin position="1"/>
        <end position="24"/>
    </location>
</feature>
<proteinExistence type="predicted"/>
<protein>
    <submittedName>
        <fullName evidence="2">Uncharacterized protein</fullName>
    </submittedName>
</protein>
<dbReference type="InParanoid" id="A0A177CLM6"/>
<dbReference type="GeneID" id="28761841"/>
<name>A0A177CLM6_9PLEO</name>
<keyword evidence="3" id="KW-1185">Reference proteome</keyword>
<dbReference type="Proteomes" id="UP000077069">
    <property type="component" value="Unassembled WGS sequence"/>
</dbReference>
<feature type="non-terminal residue" evidence="2">
    <location>
        <position position="1"/>
    </location>
</feature>
<dbReference type="AlphaFoldDB" id="A0A177CLM6"/>
<evidence type="ECO:0000256" key="1">
    <source>
        <dbReference type="SAM" id="MobiDB-lite"/>
    </source>
</evidence>